<proteinExistence type="predicted"/>
<organism evidence="2 3">
    <name type="scientific">Sphaeroforma arctica JP610</name>
    <dbReference type="NCBI Taxonomy" id="667725"/>
    <lineage>
        <taxon>Eukaryota</taxon>
        <taxon>Ichthyosporea</taxon>
        <taxon>Ichthyophonida</taxon>
        <taxon>Sphaeroforma</taxon>
    </lineage>
</organism>
<accession>A0A0L0FII1</accession>
<evidence type="ECO:0000313" key="3">
    <source>
        <dbReference type="Proteomes" id="UP000054560"/>
    </source>
</evidence>
<keyword evidence="1" id="KW-0812">Transmembrane</keyword>
<feature type="non-terminal residue" evidence="2">
    <location>
        <position position="56"/>
    </location>
</feature>
<dbReference type="RefSeq" id="XP_014150193.1">
    <property type="nucleotide sequence ID" value="XM_014294718.1"/>
</dbReference>
<dbReference type="EMBL" id="KQ243165">
    <property type="protein sequence ID" value="KNC76291.1"/>
    <property type="molecule type" value="Genomic_DNA"/>
</dbReference>
<evidence type="ECO:0000256" key="1">
    <source>
        <dbReference type="SAM" id="Phobius"/>
    </source>
</evidence>
<reference evidence="2 3" key="1">
    <citation type="submission" date="2011-02" db="EMBL/GenBank/DDBJ databases">
        <title>The Genome Sequence of Sphaeroforma arctica JP610.</title>
        <authorList>
            <consortium name="The Broad Institute Genome Sequencing Platform"/>
            <person name="Russ C."/>
            <person name="Cuomo C."/>
            <person name="Young S.K."/>
            <person name="Zeng Q."/>
            <person name="Gargeya S."/>
            <person name="Alvarado L."/>
            <person name="Berlin A."/>
            <person name="Chapman S.B."/>
            <person name="Chen Z."/>
            <person name="Freedman E."/>
            <person name="Gellesch M."/>
            <person name="Goldberg J."/>
            <person name="Griggs A."/>
            <person name="Gujja S."/>
            <person name="Heilman E."/>
            <person name="Heiman D."/>
            <person name="Howarth C."/>
            <person name="Mehta T."/>
            <person name="Neiman D."/>
            <person name="Pearson M."/>
            <person name="Roberts A."/>
            <person name="Saif S."/>
            <person name="Shea T."/>
            <person name="Shenoy N."/>
            <person name="Sisk P."/>
            <person name="Stolte C."/>
            <person name="Sykes S."/>
            <person name="White J."/>
            <person name="Yandava C."/>
            <person name="Burger G."/>
            <person name="Gray M.W."/>
            <person name="Holland P.W.H."/>
            <person name="King N."/>
            <person name="Lang F.B.F."/>
            <person name="Roger A.J."/>
            <person name="Ruiz-Trillo I."/>
            <person name="Haas B."/>
            <person name="Nusbaum C."/>
            <person name="Birren B."/>
        </authorList>
    </citation>
    <scope>NUCLEOTIDE SEQUENCE [LARGE SCALE GENOMIC DNA]</scope>
    <source>
        <strain evidence="2 3">JP610</strain>
    </source>
</reference>
<sequence length="56" mass="6553">MGLIYHKGLGALWMAVLCMEVYKFTCYFITHARVDWNQRAHMAVAQMARKSDDEDE</sequence>
<name>A0A0L0FII1_9EUKA</name>
<keyword evidence="3" id="KW-1185">Reference proteome</keyword>
<keyword evidence="1" id="KW-0472">Membrane</keyword>
<gene>
    <name evidence="2" type="ORF">SARC_11200</name>
</gene>
<evidence type="ECO:0000313" key="2">
    <source>
        <dbReference type="EMBL" id="KNC76291.1"/>
    </source>
</evidence>
<dbReference type="GeneID" id="25911704"/>
<dbReference type="OrthoDB" id="2126698at2759"/>
<dbReference type="Proteomes" id="UP000054560">
    <property type="component" value="Unassembled WGS sequence"/>
</dbReference>
<protein>
    <submittedName>
        <fullName evidence="2">Uncharacterized protein</fullName>
    </submittedName>
</protein>
<keyword evidence="1" id="KW-1133">Transmembrane helix</keyword>
<dbReference type="AlphaFoldDB" id="A0A0L0FII1"/>
<feature type="transmembrane region" description="Helical" evidence="1">
    <location>
        <begin position="12"/>
        <end position="30"/>
    </location>
</feature>